<protein>
    <submittedName>
        <fullName evidence="3">Family transcriptional regulator, putative</fullName>
    </submittedName>
</protein>
<keyword evidence="4" id="KW-1185">Reference proteome</keyword>
<dbReference type="AlphaFoldDB" id="A0A2H6KFS4"/>
<name>A0A2H6KFS4_9APIC</name>
<proteinExistence type="predicted"/>
<reference evidence="3 4" key="1">
    <citation type="journal article" date="2017" name="BMC Genomics">
        <title>Whole-genome assembly of Babesia ovata and comparative genomics between closely related pathogens.</title>
        <authorList>
            <person name="Yamagishi J."/>
            <person name="Asada M."/>
            <person name="Hakimi H."/>
            <person name="Tanaka T.Q."/>
            <person name="Sugimoto C."/>
            <person name="Kawazu S."/>
        </authorList>
    </citation>
    <scope>NUCLEOTIDE SEQUENCE [LARGE SCALE GENOMIC DNA]</scope>
    <source>
        <strain evidence="3 4">Miyake</strain>
    </source>
</reference>
<comment type="caution">
    <text evidence="3">The sequence shown here is derived from an EMBL/GenBank/DDBJ whole genome shotgun (WGS) entry which is preliminary data.</text>
</comment>
<keyword evidence="1" id="KW-0175">Coiled coil</keyword>
<sequence>MSSNILAPGAIEEVVQLLGLDSAAAPTESDILKGKPSATETLHKWTVAITLGAHFRSHRSFVRDINPAKLDDAKLRVILESIGGETKCNTHDALNILTYTTLECLGYPRLTKISLDASQDAGEMFLAFVFLLSALNWFNTTEKKCPEYLEFRRCLVSAVDDEIGISQVSRLLESSGTDTKLADVGILLDRRRASQIDARAKEGVARSGKAASTKDEHLRGAAMIDEGARLHFLKASEPRGSGRVALKIDYTREETSSDHLTPLGSKGGPKLMDSSGGRNRFPIQSRIIGKPSSGNSLPHAKRESVGKELPHTGIEPVLLDVENAVSRVKSDFDAKSQLLCRSKNAETFDSELLRIIMGQSQQQVIFNNLMDNNVDVAAPKDDPGANKVIIGQRIRPGISADNTPRSVPSTQDEIKSLLDEIKELSNAVMQSQHRLKRLSHSVEHGDTQRLKQFASLSEDRKTYDKPWGGKNQETARQGSTYLNDSYSMPSPAEWLLISQKDPFDRHLALLKMIAKSLDNESKRSSIFGAALQVLKHKRPQASTKRASNSRVDSLGEKGKKGGFLNYLTSTLKSSVREGTAYSDDYTETKSIVEKRLHLFEEACKHDPMIEFAALPEWIHHYNENDAHEKTHVATADDGNQRHGESTISQREADDFERLQQLVNHDAVTRSRSDRHNAHGDTDPSCSKSILDFEYYFSLAREAYNTRESLDVMNTAPTFDTFGDVLNKHSAVMEKSKAASVLEAKHCLERVCEHIPTVTFLD</sequence>
<feature type="region of interest" description="Disordered" evidence="2">
    <location>
        <begin position="255"/>
        <end position="307"/>
    </location>
</feature>
<organism evidence="3 4">
    <name type="scientific">Babesia ovata</name>
    <dbReference type="NCBI Taxonomy" id="189622"/>
    <lineage>
        <taxon>Eukaryota</taxon>
        <taxon>Sar</taxon>
        <taxon>Alveolata</taxon>
        <taxon>Apicomplexa</taxon>
        <taxon>Aconoidasida</taxon>
        <taxon>Piroplasmida</taxon>
        <taxon>Babesiidae</taxon>
        <taxon>Babesia</taxon>
    </lineage>
</organism>
<accession>A0A2H6KFS4</accession>
<gene>
    <name evidence="3" type="ORF">BOVATA_033380</name>
</gene>
<dbReference type="Proteomes" id="UP000236319">
    <property type="component" value="Unassembled WGS sequence"/>
</dbReference>
<evidence type="ECO:0000313" key="3">
    <source>
        <dbReference type="EMBL" id="GBE61845.1"/>
    </source>
</evidence>
<dbReference type="RefSeq" id="XP_028868088.1">
    <property type="nucleotide sequence ID" value="XM_029012255.1"/>
</dbReference>
<evidence type="ECO:0000313" key="4">
    <source>
        <dbReference type="Proteomes" id="UP000236319"/>
    </source>
</evidence>
<dbReference type="VEuPathDB" id="PiroplasmaDB:BOVATA_033380"/>
<evidence type="ECO:0000256" key="1">
    <source>
        <dbReference type="SAM" id="Coils"/>
    </source>
</evidence>
<dbReference type="EMBL" id="BDSA01000003">
    <property type="protein sequence ID" value="GBE61845.1"/>
    <property type="molecule type" value="Genomic_DNA"/>
</dbReference>
<dbReference type="OrthoDB" id="365373at2759"/>
<dbReference type="GeneID" id="39875615"/>
<feature type="coiled-coil region" evidence="1">
    <location>
        <begin position="407"/>
        <end position="434"/>
    </location>
</feature>
<evidence type="ECO:0000256" key="2">
    <source>
        <dbReference type="SAM" id="MobiDB-lite"/>
    </source>
</evidence>